<dbReference type="SUPFAM" id="SSF52833">
    <property type="entry name" value="Thioredoxin-like"/>
    <property type="match status" value="1"/>
</dbReference>
<dbReference type="PROSITE" id="PS51354">
    <property type="entry name" value="GLUTAREDOXIN_2"/>
    <property type="match status" value="1"/>
</dbReference>
<sequence>MTELKDYTLYYSPYCPFCVRVLNAFKELDVTVAMKDTGNAANKKELINGGGKGTVPCLKHPDGTWQYESLDIINFMKEKLQS</sequence>
<dbReference type="KEGG" id="uam:UABAM_03313"/>
<accession>A0A5S9IP99</accession>
<dbReference type="EMBL" id="AP019860">
    <property type="protein sequence ID" value="BBM84952.1"/>
    <property type="molecule type" value="Genomic_DNA"/>
</dbReference>
<dbReference type="InterPro" id="IPR036249">
    <property type="entry name" value="Thioredoxin-like_sf"/>
</dbReference>
<reference evidence="2 3" key="1">
    <citation type="submission" date="2019-08" db="EMBL/GenBank/DDBJ databases">
        <title>Complete genome sequence of Candidatus Uab amorphum.</title>
        <authorList>
            <person name="Shiratori T."/>
            <person name="Suzuki S."/>
            <person name="Kakizawa Y."/>
            <person name="Ishida K."/>
        </authorList>
    </citation>
    <scope>NUCLEOTIDE SEQUENCE [LARGE SCALE GENOMIC DNA]</scope>
    <source>
        <strain evidence="2 3">SRT547</strain>
    </source>
</reference>
<dbReference type="PROSITE" id="PS50404">
    <property type="entry name" value="GST_NTER"/>
    <property type="match status" value="1"/>
</dbReference>
<protein>
    <submittedName>
        <fullName evidence="2">Glutaredoxin</fullName>
    </submittedName>
</protein>
<dbReference type="Pfam" id="PF13409">
    <property type="entry name" value="GST_N_2"/>
    <property type="match status" value="1"/>
</dbReference>
<gene>
    <name evidence="2" type="ORF">UABAM_03313</name>
</gene>
<evidence type="ECO:0000313" key="2">
    <source>
        <dbReference type="EMBL" id="BBM84952.1"/>
    </source>
</evidence>
<dbReference type="AlphaFoldDB" id="A0A5S9IP99"/>
<name>A0A5S9IP99_UABAM</name>
<proteinExistence type="predicted"/>
<dbReference type="CDD" id="cd00570">
    <property type="entry name" value="GST_N_family"/>
    <property type="match status" value="1"/>
</dbReference>
<dbReference type="Gene3D" id="3.40.30.10">
    <property type="entry name" value="Glutaredoxin"/>
    <property type="match status" value="1"/>
</dbReference>
<organism evidence="2 3">
    <name type="scientific">Uabimicrobium amorphum</name>
    <dbReference type="NCBI Taxonomy" id="2596890"/>
    <lineage>
        <taxon>Bacteria</taxon>
        <taxon>Pseudomonadati</taxon>
        <taxon>Planctomycetota</taxon>
        <taxon>Candidatus Uabimicrobiia</taxon>
        <taxon>Candidatus Uabimicrobiales</taxon>
        <taxon>Candidatus Uabimicrobiaceae</taxon>
        <taxon>Candidatus Uabimicrobium</taxon>
    </lineage>
</organism>
<dbReference type="InterPro" id="IPR004045">
    <property type="entry name" value="Glutathione_S-Trfase_N"/>
</dbReference>
<dbReference type="RefSeq" id="WP_173013361.1">
    <property type="nucleotide sequence ID" value="NZ_AP019860.1"/>
</dbReference>
<feature type="domain" description="GST N-terminal" evidence="1">
    <location>
        <begin position="5"/>
        <end position="82"/>
    </location>
</feature>
<evidence type="ECO:0000259" key="1">
    <source>
        <dbReference type="PROSITE" id="PS50404"/>
    </source>
</evidence>
<keyword evidence="3" id="KW-1185">Reference proteome</keyword>
<evidence type="ECO:0000313" key="3">
    <source>
        <dbReference type="Proteomes" id="UP000326354"/>
    </source>
</evidence>
<dbReference type="Proteomes" id="UP000326354">
    <property type="component" value="Chromosome"/>
</dbReference>